<dbReference type="HOGENOM" id="CLU_1532808_0_0_1"/>
<evidence type="ECO:0000313" key="1">
    <source>
        <dbReference type="EMBL" id="KIK07101.1"/>
    </source>
</evidence>
<evidence type="ECO:0000313" key="2">
    <source>
        <dbReference type="Proteomes" id="UP000054477"/>
    </source>
</evidence>
<organism evidence="1 2">
    <name type="scientific">Laccaria amethystina LaAM-08-1</name>
    <dbReference type="NCBI Taxonomy" id="1095629"/>
    <lineage>
        <taxon>Eukaryota</taxon>
        <taxon>Fungi</taxon>
        <taxon>Dikarya</taxon>
        <taxon>Basidiomycota</taxon>
        <taxon>Agaricomycotina</taxon>
        <taxon>Agaricomycetes</taxon>
        <taxon>Agaricomycetidae</taxon>
        <taxon>Agaricales</taxon>
        <taxon>Agaricineae</taxon>
        <taxon>Hydnangiaceae</taxon>
        <taxon>Laccaria</taxon>
    </lineage>
</organism>
<proteinExistence type="predicted"/>
<accession>A0A0C9XPQ7</accession>
<reference evidence="1 2" key="1">
    <citation type="submission" date="2014-04" db="EMBL/GenBank/DDBJ databases">
        <authorList>
            <consortium name="DOE Joint Genome Institute"/>
            <person name="Kuo A."/>
            <person name="Kohler A."/>
            <person name="Nagy L.G."/>
            <person name="Floudas D."/>
            <person name="Copeland A."/>
            <person name="Barry K.W."/>
            <person name="Cichocki N."/>
            <person name="Veneault-Fourrey C."/>
            <person name="LaButti K."/>
            <person name="Lindquist E.A."/>
            <person name="Lipzen A."/>
            <person name="Lundell T."/>
            <person name="Morin E."/>
            <person name="Murat C."/>
            <person name="Sun H."/>
            <person name="Tunlid A."/>
            <person name="Henrissat B."/>
            <person name="Grigoriev I.V."/>
            <person name="Hibbett D.S."/>
            <person name="Martin F."/>
            <person name="Nordberg H.P."/>
            <person name="Cantor M.N."/>
            <person name="Hua S.X."/>
        </authorList>
    </citation>
    <scope>NUCLEOTIDE SEQUENCE [LARGE SCALE GENOMIC DNA]</scope>
    <source>
        <strain evidence="1 2">LaAM-08-1</strain>
    </source>
</reference>
<gene>
    <name evidence="1" type="ORF">K443DRAFT_119766</name>
</gene>
<dbReference type="EMBL" id="KN838549">
    <property type="protein sequence ID" value="KIK07101.1"/>
    <property type="molecule type" value="Genomic_DNA"/>
</dbReference>
<protein>
    <submittedName>
        <fullName evidence="1">Uncharacterized protein</fullName>
    </submittedName>
</protein>
<name>A0A0C9XPQ7_9AGAR</name>
<dbReference type="Proteomes" id="UP000054477">
    <property type="component" value="Unassembled WGS sequence"/>
</dbReference>
<reference evidence="2" key="2">
    <citation type="submission" date="2015-01" db="EMBL/GenBank/DDBJ databases">
        <title>Evolutionary Origins and Diversification of the Mycorrhizal Mutualists.</title>
        <authorList>
            <consortium name="DOE Joint Genome Institute"/>
            <consortium name="Mycorrhizal Genomics Consortium"/>
            <person name="Kohler A."/>
            <person name="Kuo A."/>
            <person name="Nagy L.G."/>
            <person name="Floudas D."/>
            <person name="Copeland A."/>
            <person name="Barry K.W."/>
            <person name="Cichocki N."/>
            <person name="Veneault-Fourrey C."/>
            <person name="LaButti K."/>
            <person name="Lindquist E.A."/>
            <person name="Lipzen A."/>
            <person name="Lundell T."/>
            <person name="Morin E."/>
            <person name="Murat C."/>
            <person name="Riley R."/>
            <person name="Ohm R."/>
            <person name="Sun H."/>
            <person name="Tunlid A."/>
            <person name="Henrissat B."/>
            <person name="Grigoriev I.V."/>
            <person name="Hibbett D.S."/>
            <person name="Martin F."/>
        </authorList>
    </citation>
    <scope>NUCLEOTIDE SEQUENCE [LARGE SCALE GENOMIC DNA]</scope>
    <source>
        <strain evidence="2">LaAM-08-1</strain>
    </source>
</reference>
<sequence>MSQISVIATINEPVMRQRLSVNLSAFHPAITVAEVATAAEQTPLLQGYPIHNLISPPPAVTHRPLASMQLGGELQLEWQTLQGQHSSRMDELIAKMDRLEDEVISLRPLKETIASLEVEVDSLRPLKETITSLEVEVDSLRPLKTTVASLDSYVTPIRGAINDALLPMADSLAIRWLLTAAAWFEEGLGGGQQDKDF</sequence>
<dbReference type="AlphaFoldDB" id="A0A0C9XPQ7"/>
<keyword evidence="2" id="KW-1185">Reference proteome</keyword>